<dbReference type="GO" id="GO:0000994">
    <property type="term" value="F:RNA polymerase III core binding"/>
    <property type="evidence" value="ECO:0007669"/>
    <property type="project" value="TreeGrafter"/>
</dbReference>
<organism evidence="1 2">
    <name type="scientific">Physocladia obscura</name>
    <dbReference type="NCBI Taxonomy" id="109957"/>
    <lineage>
        <taxon>Eukaryota</taxon>
        <taxon>Fungi</taxon>
        <taxon>Fungi incertae sedis</taxon>
        <taxon>Chytridiomycota</taxon>
        <taxon>Chytridiomycota incertae sedis</taxon>
        <taxon>Chytridiomycetes</taxon>
        <taxon>Chytridiales</taxon>
        <taxon>Chytriomycetaceae</taxon>
        <taxon>Physocladia</taxon>
    </lineage>
</organism>
<evidence type="ECO:0000313" key="1">
    <source>
        <dbReference type="EMBL" id="KAJ3121356.1"/>
    </source>
</evidence>
<dbReference type="Pfam" id="PF09174">
    <property type="entry name" value="Maf1"/>
    <property type="match status" value="1"/>
</dbReference>
<dbReference type="EMBL" id="JADGJH010000888">
    <property type="protein sequence ID" value="KAJ3121356.1"/>
    <property type="molecule type" value="Genomic_DNA"/>
</dbReference>
<comment type="caution">
    <text evidence="1">The sequence shown here is derived from an EMBL/GenBank/DDBJ whole genome shotgun (WGS) entry which is preliminary data.</text>
</comment>
<dbReference type="AlphaFoldDB" id="A0AAD5T5T3"/>
<keyword evidence="2" id="KW-1185">Reference proteome</keyword>
<dbReference type="Gene3D" id="3.40.1000.50">
    <property type="entry name" value="Repressor of RNA polymerase III transcription Maf1"/>
    <property type="match status" value="1"/>
</dbReference>
<protein>
    <recommendedName>
        <fullName evidence="3">Repressor of RNA polymerase III transcription MAF1</fullName>
    </recommendedName>
</protein>
<dbReference type="Proteomes" id="UP001211907">
    <property type="component" value="Unassembled WGS sequence"/>
</dbReference>
<dbReference type="GO" id="GO:0016480">
    <property type="term" value="P:negative regulation of transcription by RNA polymerase III"/>
    <property type="evidence" value="ECO:0007669"/>
    <property type="project" value="InterPro"/>
</dbReference>
<accession>A0AAD5T5T3</accession>
<dbReference type="InterPro" id="IPR038564">
    <property type="entry name" value="Maf1_sf"/>
</dbReference>
<evidence type="ECO:0008006" key="3">
    <source>
        <dbReference type="Google" id="ProtNLM"/>
    </source>
</evidence>
<gene>
    <name evidence="1" type="ORF">HK100_012414</name>
</gene>
<proteinExistence type="predicted"/>
<dbReference type="GO" id="GO:0005634">
    <property type="term" value="C:nucleus"/>
    <property type="evidence" value="ECO:0007669"/>
    <property type="project" value="TreeGrafter"/>
</dbReference>
<reference evidence="1" key="1">
    <citation type="submission" date="2020-05" db="EMBL/GenBank/DDBJ databases">
        <title>Phylogenomic resolution of chytrid fungi.</title>
        <authorList>
            <person name="Stajich J.E."/>
            <person name="Amses K."/>
            <person name="Simmons R."/>
            <person name="Seto K."/>
            <person name="Myers J."/>
            <person name="Bonds A."/>
            <person name="Quandt C.A."/>
            <person name="Barry K."/>
            <person name="Liu P."/>
            <person name="Grigoriev I."/>
            <person name="Longcore J.E."/>
            <person name="James T.Y."/>
        </authorList>
    </citation>
    <scope>NUCLEOTIDE SEQUENCE</scope>
    <source>
        <strain evidence="1">JEL0513</strain>
    </source>
</reference>
<dbReference type="InterPro" id="IPR015257">
    <property type="entry name" value="Maf1"/>
</dbReference>
<name>A0AAD5T5T3_9FUNG</name>
<dbReference type="PANTHER" id="PTHR22504">
    <property type="entry name" value="REPRESSOR OF RNA POLYMERASE III TRANSCRIPTION MAF1"/>
    <property type="match status" value="1"/>
</dbReference>
<evidence type="ECO:0000313" key="2">
    <source>
        <dbReference type="Proteomes" id="UP001211907"/>
    </source>
</evidence>
<sequence>MYIDEKYVDDSELVFQGSPTHVAPFSSSFTGVNSFGGGGGGGGGSFGAGGGGAVGVSFLSPGASLGGVYAVSPSSPYGPLAQVTSRKTLFYLLATLNAAFPDYDFSDIKPELFMKIPHLSLVKSNVNSTLFGMGHEGLRTQNINNRLWEAIDEVTELDECDIYSFNPNPEVEPDSEEGNLWSFYYFFFNRKMKRIVFFTARAVSSMAPIQPEEFANDIYGDNLDDELMFDSEM</sequence>
<dbReference type="PANTHER" id="PTHR22504:SF0">
    <property type="entry name" value="REPRESSOR OF RNA POLYMERASE III TRANSCRIPTION MAF1 HOMOLOG"/>
    <property type="match status" value="1"/>
</dbReference>